<dbReference type="PANTHER" id="PTHR47466">
    <property type="match status" value="1"/>
</dbReference>
<keyword evidence="9" id="KW-1015">Disulfide bond</keyword>
<dbReference type="GeneID" id="70180906"/>
<organism evidence="11 12">
    <name type="scientific">Microdochium trichocladiopsis</name>
    <dbReference type="NCBI Taxonomy" id="1682393"/>
    <lineage>
        <taxon>Eukaryota</taxon>
        <taxon>Fungi</taxon>
        <taxon>Dikarya</taxon>
        <taxon>Ascomycota</taxon>
        <taxon>Pezizomycotina</taxon>
        <taxon>Sordariomycetes</taxon>
        <taxon>Xylariomycetidae</taxon>
        <taxon>Xylariales</taxon>
        <taxon>Microdochiaceae</taxon>
        <taxon>Microdochium</taxon>
    </lineage>
</organism>
<evidence type="ECO:0000256" key="5">
    <source>
        <dbReference type="ARBA" id="ARBA00022729"/>
    </source>
</evidence>
<keyword evidence="3" id="KW-0645">Protease</keyword>
<comment type="similarity">
    <text evidence="2">Belongs to the peptidase M43B family.</text>
</comment>
<keyword evidence="6" id="KW-0378">Hydrolase</keyword>
<evidence type="ECO:0000259" key="10">
    <source>
        <dbReference type="Pfam" id="PF05572"/>
    </source>
</evidence>
<evidence type="ECO:0000256" key="2">
    <source>
        <dbReference type="ARBA" id="ARBA00008721"/>
    </source>
</evidence>
<dbReference type="GO" id="GO:0046872">
    <property type="term" value="F:metal ion binding"/>
    <property type="evidence" value="ECO:0007669"/>
    <property type="project" value="UniProtKB-KW"/>
</dbReference>
<reference evidence="11" key="1">
    <citation type="journal article" date="2021" name="Nat. Commun.">
        <title>Genetic determinants of endophytism in the Arabidopsis root mycobiome.</title>
        <authorList>
            <person name="Mesny F."/>
            <person name="Miyauchi S."/>
            <person name="Thiergart T."/>
            <person name="Pickel B."/>
            <person name="Atanasova L."/>
            <person name="Karlsson M."/>
            <person name="Huettel B."/>
            <person name="Barry K.W."/>
            <person name="Haridas S."/>
            <person name="Chen C."/>
            <person name="Bauer D."/>
            <person name="Andreopoulos W."/>
            <person name="Pangilinan J."/>
            <person name="LaButti K."/>
            <person name="Riley R."/>
            <person name="Lipzen A."/>
            <person name="Clum A."/>
            <person name="Drula E."/>
            <person name="Henrissat B."/>
            <person name="Kohler A."/>
            <person name="Grigoriev I.V."/>
            <person name="Martin F.M."/>
            <person name="Hacquard S."/>
        </authorList>
    </citation>
    <scope>NUCLEOTIDE SEQUENCE</scope>
    <source>
        <strain evidence="11">MPI-CAGE-CH-0230</strain>
    </source>
</reference>
<dbReference type="SUPFAM" id="SSF55486">
    <property type="entry name" value="Metalloproteases ('zincins'), catalytic domain"/>
    <property type="match status" value="1"/>
</dbReference>
<evidence type="ECO:0000256" key="6">
    <source>
        <dbReference type="ARBA" id="ARBA00022801"/>
    </source>
</evidence>
<keyword evidence="12" id="KW-1185">Reference proteome</keyword>
<accession>A0A9P8XYS4</accession>
<evidence type="ECO:0000313" key="11">
    <source>
        <dbReference type="EMBL" id="KAH7025025.1"/>
    </source>
</evidence>
<evidence type="ECO:0000256" key="8">
    <source>
        <dbReference type="ARBA" id="ARBA00023049"/>
    </source>
</evidence>
<keyword evidence="5" id="KW-0732">Signal</keyword>
<dbReference type="Pfam" id="PF05572">
    <property type="entry name" value="Peptidase_M43"/>
    <property type="match status" value="1"/>
</dbReference>
<keyword evidence="8 11" id="KW-0482">Metalloprotease</keyword>
<keyword evidence="7" id="KW-0862">Zinc</keyword>
<dbReference type="EMBL" id="JAGTJQ010000009">
    <property type="protein sequence ID" value="KAH7025025.1"/>
    <property type="molecule type" value="Genomic_DNA"/>
</dbReference>
<dbReference type="InterPro" id="IPR024079">
    <property type="entry name" value="MetalloPept_cat_dom_sf"/>
</dbReference>
<evidence type="ECO:0000256" key="3">
    <source>
        <dbReference type="ARBA" id="ARBA00022670"/>
    </source>
</evidence>
<dbReference type="AlphaFoldDB" id="A0A9P8XYS4"/>
<dbReference type="Proteomes" id="UP000756346">
    <property type="component" value="Unassembled WGS sequence"/>
</dbReference>
<evidence type="ECO:0000256" key="4">
    <source>
        <dbReference type="ARBA" id="ARBA00022723"/>
    </source>
</evidence>
<evidence type="ECO:0000313" key="12">
    <source>
        <dbReference type="Proteomes" id="UP000756346"/>
    </source>
</evidence>
<comment type="function">
    <text evidence="1">Secreted metalloproteinase that allows assimilation of proteinaceous substrates.</text>
</comment>
<gene>
    <name evidence="11" type="ORF">B0I36DRAFT_274716</name>
</gene>
<comment type="caution">
    <text evidence="11">The sequence shown here is derived from an EMBL/GenBank/DDBJ whole genome shotgun (WGS) entry which is preliminary data.</text>
</comment>
<evidence type="ECO:0000256" key="9">
    <source>
        <dbReference type="ARBA" id="ARBA00023157"/>
    </source>
</evidence>
<dbReference type="GO" id="GO:0006508">
    <property type="term" value="P:proteolysis"/>
    <property type="evidence" value="ECO:0007669"/>
    <property type="project" value="UniProtKB-KW"/>
</dbReference>
<proteinExistence type="inferred from homology"/>
<dbReference type="InterPro" id="IPR008754">
    <property type="entry name" value="Peptidase_M43"/>
</dbReference>
<feature type="domain" description="Peptidase M43 pregnancy-associated plasma-A" evidence="10">
    <location>
        <begin position="154"/>
        <end position="238"/>
    </location>
</feature>
<dbReference type="GO" id="GO:0008237">
    <property type="term" value="F:metallopeptidase activity"/>
    <property type="evidence" value="ECO:0007669"/>
    <property type="project" value="UniProtKB-KW"/>
</dbReference>
<evidence type="ECO:0000256" key="7">
    <source>
        <dbReference type="ARBA" id="ARBA00022833"/>
    </source>
</evidence>
<protein>
    <submittedName>
        <fullName evidence="11">Metalloprotease 1</fullName>
    </submittedName>
</protein>
<keyword evidence="4" id="KW-0479">Metal-binding</keyword>
<sequence length="245" mass="26674">MSAQEAAEADDLTAQAAAPNRNITVPLYFHIIAASDSAADGYVPQSLVNAQLKAMSDAYNPQGVFFDYKGAEWTINTTWAAGEDEHGMGVKLRKGGYNALNMYFLASLPDNLLGYCYFPVTPKPLPGSNNFIVDGCRLVSWTMPGGSPGGPYNAGATAVHEAGHWFGLMHPFEGASCTGRNDYVKDTPIQSTPSFGCPVNKDSCPGKIGVDNIRNFMDYSDDTCYTGFTKGQRKRLRKIWKAFRK</sequence>
<dbReference type="OrthoDB" id="536211at2759"/>
<name>A0A9P8XYS4_9PEZI</name>
<dbReference type="PANTHER" id="PTHR47466:SF1">
    <property type="entry name" value="METALLOPROTEASE MEP1 (AFU_ORTHOLOGUE AFUA_1G07730)-RELATED"/>
    <property type="match status" value="1"/>
</dbReference>
<dbReference type="CDD" id="cd04275">
    <property type="entry name" value="ZnMc_pappalysin_like"/>
    <property type="match status" value="1"/>
</dbReference>
<dbReference type="Gene3D" id="3.40.390.10">
    <property type="entry name" value="Collagenase (Catalytic Domain)"/>
    <property type="match status" value="1"/>
</dbReference>
<dbReference type="RefSeq" id="XP_046008573.1">
    <property type="nucleotide sequence ID" value="XM_046151360.1"/>
</dbReference>
<evidence type="ECO:0000256" key="1">
    <source>
        <dbReference type="ARBA" id="ARBA00003174"/>
    </source>
</evidence>